<dbReference type="Pfam" id="PF24913">
    <property type="entry name" value="WHD_AAA_fung"/>
    <property type="match status" value="1"/>
</dbReference>
<dbReference type="Gene3D" id="3.40.50.300">
    <property type="entry name" value="P-loop containing nucleotide triphosphate hydrolases"/>
    <property type="match status" value="1"/>
</dbReference>
<keyword evidence="1" id="KW-1133">Transmembrane helix</keyword>
<dbReference type="AlphaFoldDB" id="A0A177CLP1"/>
<dbReference type="OrthoDB" id="511599at2759"/>
<dbReference type="PANTHER" id="PTHR36168:SF4">
    <property type="entry name" value="ORC1-LIKE AAA ATPASE DOMAIN-CONTAINING PROTEIN"/>
    <property type="match status" value="1"/>
</dbReference>
<dbReference type="RefSeq" id="XP_018038227.1">
    <property type="nucleotide sequence ID" value="XM_018184666.1"/>
</dbReference>
<protein>
    <recommendedName>
        <fullName evidence="2">AAA protein C-terminal winged helix domain-containing protein</fullName>
    </recommendedName>
</protein>
<dbReference type="GeneID" id="28768152"/>
<dbReference type="EMBL" id="KV441550">
    <property type="protein sequence ID" value="OAG07862.1"/>
    <property type="molecule type" value="Genomic_DNA"/>
</dbReference>
<dbReference type="InterPro" id="IPR056808">
    <property type="entry name" value="HTH_AAA"/>
</dbReference>
<sequence length="528" mass="59470">MRRSVASSRRRGWQVLLPPGSLPRRGTAPCIYVVPPPSAKRAQPSAGPHPERSKFARSVLEGSAVALISLLGLGLGGYAYSKWYKATVLDKIENAFSRGYSSQERVALGQIALGTHPDAIQEILDREYWVPRAEQPVVDDILGGRARGRYYLIMGERGTGKRSLLLEGMRKVHGDGIAMLEAHNDLEVFRVRLGKAIDFEYHEDYIGSLFSIRGPRDSTPLLDVERALNQMEKVALKMRKARGKPLLLIINNIHLFKNDDQGSLALLEILQQRAEIWAGNDLVTVVFTSDEHWTLEKLIPHATNMHVFNIKDIPKDTVTTALKKYRARMGDDVPQSVLDQVFAKVGGRLIFLNQVAKSRDMLETCAHINRKEKSWFLNQCWILGESMDDDVEEQQKFCAAALVLARALVHREQHSNHPPSAGGDTFKLPEIPLHESRQIITRADFVRQFDHINVIHIDANGMVRADSVAMQNAFREICAEEGFEEHLRATLDRLDELESLARTRDVWFREPPARSGGEVPVQTYTAKL</sequence>
<evidence type="ECO:0000313" key="3">
    <source>
        <dbReference type="EMBL" id="OAG07862.1"/>
    </source>
</evidence>
<feature type="transmembrane region" description="Helical" evidence="1">
    <location>
        <begin position="59"/>
        <end position="80"/>
    </location>
</feature>
<dbReference type="STRING" id="1460663.A0A177CLP1"/>
<evidence type="ECO:0000313" key="4">
    <source>
        <dbReference type="Proteomes" id="UP000077069"/>
    </source>
</evidence>
<dbReference type="InParanoid" id="A0A177CLP1"/>
<feature type="domain" description="AAA protein C-terminal winged helix" evidence="2">
    <location>
        <begin position="378"/>
        <end position="498"/>
    </location>
</feature>
<dbReference type="InterPro" id="IPR027417">
    <property type="entry name" value="P-loop_NTPase"/>
</dbReference>
<organism evidence="3 4">
    <name type="scientific">Paraphaeosphaeria sporulosa</name>
    <dbReference type="NCBI Taxonomy" id="1460663"/>
    <lineage>
        <taxon>Eukaryota</taxon>
        <taxon>Fungi</taxon>
        <taxon>Dikarya</taxon>
        <taxon>Ascomycota</taxon>
        <taxon>Pezizomycotina</taxon>
        <taxon>Dothideomycetes</taxon>
        <taxon>Pleosporomycetidae</taxon>
        <taxon>Pleosporales</taxon>
        <taxon>Massarineae</taxon>
        <taxon>Didymosphaeriaceae</taxon>
        <taxon>Paraphaeosphaeria</taxon>
    </lineage>
</organism>
<gene>
    <name evidence="3" type="ORF">CC84DRAFT_1256829</name>
</gene>
<reference evidence="3 4" key="1">
    <citation type="submission" date="2016-05" db="EMBL/GenBank/DDBJ databases">
        <title>Comparative analysis of secretome profiles of manganese(II)-oxidizing ascomycete fungi.</title>
        <authorList>
            <consortium name="DOE Joint Genome Institute"/>
            <person name="Zeiner C.A."/>
            <person name="Purvine S.O."/>
            <person name="Zink E.M."/>
            <person name="Wu S."/>
            <person name="Pasa-Tolic L."/>
            <person name="Chaput D.L."/>
            <person name="Haridas S."/>
            <person name="Grigoriev I.V."/>
            <person name="Santelli C.M."/>
            <person name="Hansel C.M."/>
        </authorList>
    </citation>
    <scope>NUCLEOTIDE SEQUENCE [LARGE SCALE GENOMIC DNA]</scope>
    <source>
        <strain evidence="3 4">AP3s5-JAC2a</strain>
    </source>
</reference>
<proteinExistence type="predicted"/>
<keyword evidence="4" id="KW-1185">Reference proteome</keyword>
<dbReference type="PANTHER" id="PTHR36168">
    <property type="entry name" value="CHROMOSOME 1, WHOLE GENOME SHOTGUN SEQUENCE"/>
    <property type="match status" value="1"/>
</dbReference>
<dbReference type="SUPFAM" id="SSF52540">
    <property type="entry name" value="P-loop containing nucleoside triphosphate hydrolases"/>
    <property type="match status" value="1"/>
</dbReference>
<evidence type="ECO:0000256" key="1">
    <source>
        <dbReference type="SAM" id="Phobius"/>
    </source>
</evidence>
<keyword evidence="1" id="KW-0812">Transmembrane</keyword>
<name>A0A177CLP1_9PLEO</name>
<evidence type="ECO:0000259" key="2">
    <source>
        <dbReference type="Pfam" id="PF24913"/>
    </source>
</evidence>
<accession>A0A177CLP1</accession>
<dbReference type="Proteomes" id="UP000077069">
    <property type="component" value="Unassembled WGS sequence"/>
</dbReference>
<keyword evidence="1" id="KW-0472">Membrane</keyword>